<dbReference type="AlphaFoldDB" id="A0A2S6GH36"/>
<dbReference type="EMBL" id="PTIX01000019">
    <property type="protein sequence ID" value="PPK64537.1"/>
    <property type="molecule type" value="Genomic_DNA"/>
</dbReference>
<keyword evidence="3" id="KW-1185">Reference proteome</keyword>
<protein>
    <submittedName>
        <fullName evidence="2">CHAT domain-containing protein</fullName>
    </submittedName>
</protein>
<dbReference type="Proteomes" id="UP000239203">
    <property type="component" value="Unassembled WGS sequence"/>
</dbReference>
<comment type="caution">
    <text evidence="2">The sequence shown here is derived from an EMBL/GenBank/DDBJ whole genome shotgun (WGS) entry which is preliminary data.</text>
</comment>
<name>A0A2S6GH36_9PSEU</name>
<dbReference type="Pfam" id="PF12770">
    <property type="entry name" value="CHAT"/>
    <property type="match status" value="1"/>
</dbReference>
<organism evidence="2 3">
    <name type="scientific">Actinokineospora auranticolor</name>
    <dbReference type="NCBI Taxonomy" id="155976"/>
    <lineage>
        <taxon>Bacteria</taxon>
        <taxon>Bacillati</taxon>
        <taxon>Actinomycetota</taxon>
        <taxon>Actinomycetes</taxon>
        <taxon>Pseudonocardiales</taxon>
        <taxon>Pseudonocardiaceae</taxon>
        <taxon>Actinokineospora</taxon>
    </lineage>
</organism>
<dbReference type="InterPro" id="IPR024983">
    <property type="entry name" value="CHAT_dom"/>
</dbReference>
<proteinExistence type="predicted"/>
<sequence length="704" mass="74152">MTWAALHGEAVELHEHGSTRRARFTAERAVAAAGAPEEEAESRLALAWFCHLLGNPDRARALIAAARPVWRERADALTGVLLCHDGDHAAALPRLEAAVDALVDRPREAANALVALGVATTHLRRFDTAGAALARAQSLYSGLGETGRAATCTHNRGFVAAQTGDFAGALALYTEAGIDGRRHPDAVVDRAMALLGAGLHREANAELTRASALLGATGRAPGYADAVLTQGWCALRAGRPSGARAAVRLAATSSPEALALDAHARLASGEAVPEASTLAEGCQPVVAARLRIAAGRPELVARERFDGAPELRALGWLAQARIASTPRAALTACRIGLTLDPRATELADTGVAVALATGRPRAVFRWVERQRVATTPPRAIWDPVALSKLRTDSSSDWTTPCGVVALERHNAHPARPEEFSEVLTDRAALNFFLHNGRTWAVSIVDHRFRLHDLGSVNDDTVYRAFLLAATTGDSAVARRAAAGLDEAIFANVGKTIGDRPLVVLPSRNLTRLPWAALPSMRGRSVTVAPSAVHWLQAQSATRRRMNQVWVAGPRLDHAESEVVALHRRHGGTLLTGQDATVAAVLAAMADADTLHIAAHCAHRPDAPLFSAIELADGPLFGHDLLRVPDLVVLSACESGLDLPAALLDRGARSVVASTLPVPDARCARLVRDLHDHLADGLDPGAALAAAQLANGDLGFVAFGG</sequence>
<dbReference type="SUPFAM" id="SSF48452">
    <property type="entry name" value="TPR-like"/>
    <property type="match status" value="1"/>
</dbReference>
<dbReference type="Gene3D" id="1.25.40.10">
    <property type="entry name" value="Tetratricopeptide repeat domain"/>
    <property type="match status" value="2"/>
</dbReference>
<feature type="domain" description="CHAT" evidence="1">
    <location>
        <begin position="484"/>
        <end position="693"/>
    </location>
</feature>
<reference evidence="2 3" key="1">
    <citation type="submission" date="2018-02" db="EMBL/GenBank/DDBJ databases">
        <title>Genomic Encyclopedia of Archaeal and Bacterial Type Strains, Phase II (KMG-II): from individual species to whole genera.</title>
        <authorList>
            <person name="Goeker M."/>
        </authorList>
    </citation>
    <scope>NUCLEOTIDE SEQUENCE [LARGE SCALE GENOMIC DNA]</scope>
    <source>
        <strain evidence="2 3">YU 961-1</strain>
    </source>
</reference>
<dbReference type="OrthoDB" id="9761935at2"/>
<evidence type="ECO:0000259" key="1">
    <source>
        <dbReference type="Pfam" id="PF12770"/>
    </source>
</evidence>
<gene>
    <name evidence="2" type="ORF">CLV40_119104</name>
</gene>
<accession>A0A2S6GH36</accession>
<dbReference type="InterPro" id="IPR011990">
    <property type="entry name" value="TPR-like_helical_dom_sf"/>
</dbReference>
<evidence type="ECO:0000313" key="3">
    <source>
        <dbReference type="Proteomes" id="UP000239203"/>
    </source>
</evidence>
<evidence type="ECO:0000313" key="2">
    <source>
        <dbReference type="EMBL" id="PPK64537.1"/>
    </source>
</evidence>